<dbReference type="PANTHER" id="PTHR47330:SF1">
    <property type="entry name" value="POLY(U)-BINDING-SPLICING FACTOR PUF60"/>
    <property type="match status" value="1"/>
</dbReference>
<feature type="domain" description="RRM" evidence="15">
    <location>
        <begin position="118"/>
        <end position="196"/>
    </location>
</feature>
<protein>
    <submittedName>
        <fullName evidence="16">Poly(U)-binding-splicing factor PUF60-like protein</fullName>
    </submittedName>
</protein>
<keyword evidence="7 14" id="KW-0694">RNA-binding</keyword>
<comment type="similarity">
    <text evidence="2">Belongs to the RRM half pint family.</text>
</comment>
<comment type="subcellular location">
    <subcellularLocation>
        <location evidence="1">Nucleus</location>
    </subcellularLocation>
</comment>
<evidence type="ECO:0000256" key="2">
    <source>
        <dbReference type="ARBA" id="ARBA00005987"/>
    </source>
</evidence>
<evidence type="ECO:0000256" key="8">
    <source>
        <dbReference type="ARBA" id="ARBA00023015"/>
    </source>
</evidence>
<evidence type="ECO:0000256" key="5">
    <source>
        <dbReference type="ARBA" id="ARBA00022703"/>
    </source>
</evidence>
<dbReference type="CDD" id="cd12648">
    <property type="entry name" value="RRM3_UHM_PUF60"/>
    <property type="match status" value="1"/>
</dbReference>
<keyword evidence="8" id="KW-0805">Transcription regulation</keyword>
<evidence type="ECO:0000256" key="9">
    <source>
        <dbReference type="ARBA" id="ARBA00023125"/>
    </source>
</evidence>
<dbReference type="FunFam" id="3.30.70.330:FF:000152">
    <property type="entry name" value="poly(U)-binding-splicing factor PUF60 isoform X1"/>
    <property type="match status" value="1"/>
</dbReference>
<dbReference type="GO" id="GO:0071013">
    <property type="term" value="C:catalytic step 2 spliceosome"/>
    <property type="evidence" value="ECO:0007669"/>
    <property type="project" value="TreeGrafter"/>
</dbReference>
<feature type="domain" description="RRM" evidence="15">
    <location>
        <begin position="454"/>
        <end position="541"/>
    </location>
</feature>
<dbReference type="SUPFAM" id="SSF54928">
    <property type="entry name" value="RNA-binding domain, RBD"/>
    <property type="match status" value="2"/>
</dbReference>
<dbReference type="EMBL" id="JW865022">
    <property type="protein sequence ID" value="AFO97539.1"/>
    <property type="molecule type" value="mRNA"/>
</dbReference>
<keyword evidence="5" id="KW-0053">Apoptosis</keyword>
<keyword evidence="13" id="KW-0687">Ribonucleoprotein</keyword>
<dbReference type="InterPro" id="IPR006532">
    <property type="entry name" value="PUF60-like"/>
</dbReference>
<dbReference type="InterPro" id="IPR000504">
    <property type="entry name" value="RRM_dom"/>
</dbReference>
<dbReference type="CDD" id="cd12371">
    <property type="entry name" value="RRM2_PUF60"/>
    <property type="match status" value="1"/>
</dbReference>
<keyword evidence="9" id="KW-0238">DNA-binding</keyword>
<dbReference type="InterPro" id="IPR003954">
    <property type="entry name" value="RRM_euk-type"/>
</dbReference>
<dbReference type="CDD" id="cd12370">
    <property type="entry name" value="RRM1_PUF60"/>
    <property type="match status" value="1"/>
</dbReference>
<proteinExistence type="evidence at transcript level"/>
<evidence type="ECO:0000256" key="12">
    <source>
        <dbReference type="ARBA" id="ARBA00023242"/>
    </source>
</evidence>
<dbReference type="FunFam" id="3.30.70.330:FF:000136">
    <property type="entry name" value="poly(U)-binding-splicing factor PUF60 isoform X1"/>
    <property type="match status" value="1"/>
</dbReference>
<dbReference type="Gene3D" id="3.30.70.330">
    <property type="match status" value="3"/>
</dbReference>
<dbReference type="PROSITE" id="PS50102">
    <property type="entry name" value="RRM"/>
    <property type="match status" value="3"/>
</dbReference>
<keyword evidence="6" id="KW-0677">Repeat</keyword>
<dbReference type="InterPro" id="IPR034209">
    <property type="entry name" value="PUF60_RRM1"/>
</dbReference>
<dbReference type="SMART" id="SM00361">
    <property type="entry name" value="RRM_1"/>
    <property type="match status" value="3"/>
</dbReference>
<evidence type="ECO:0000256" key="6">
    <source>
        <dbReference type="ARBA" id="ARBA00022737"/>
    </source>
</evidence>
<dbReference type="InterPro" id="IPR034211">
    <property type="entry name" value="PUF60_RRM2"/>
</dbReference>
<organism evidence="16">
    <name type="scientific">Callorhinchus milii</name>
    <name type="common">Ghost shark</name>
    <dbReference type="NCBI Taxonomy" id="7868"/>
    <lineage>
        <taxon>Eukaryota</taxon>
        <taxon>Metazoa</taxon>
        <taxon>Chordata</taxon>
        <taxon>Craniata</taxon>
        <taxon>Vertebrata</taxon>
        <taxon>Chondrichthyes</taxon>
        <taxon>Holocephali</taxon>
        <taxon>Chimaeriformes</taxon>
        <taxon>Callorhinchidae</taxon>
        <taxon>Callorhinchus</taxon>
    </lineage>
</organism>
<dbReference type="Pfam" id="PF00076">
    <property type="entry name" value="RRM_1"/>
    <property type="match status" value="2"/>
</dbReference>
<evidence type="ECO:0000256" key="13">
    <source>
        <dbReference type="ARBA" id="ARBA00023274"/>
    </source>
</evidence>
<dbReference type="GO" id="GO:0000381">
    <property type="term" value="P:regulation of alternative mRNA splicing, via spliceosome"/>
    <property type="evidence" value="ECO:0007669"/>
    <property type="project" value="InterPro"/>
</dbReference>
<evidence type="ECO:0000313" key="16">
    <source>
        <dbReference type="EMBL" id="AFO97539.1"/>
    </source>
</evidence>
<evidence type="ECO:0000256" key="3">
    <source>
        <dbReference type="ARBA" id="ARBA00022491"/>
    </source>
</evidence>
<keyword evidence="4" id="KW-0507">mRNA processing</keyword>
<dbReference type="SMART" id="SM00360">
    <property type="entry name" value="RRM"/>
    <property type="match status" value="3"/>
</dbReference>
<dbReference type="GO" id="GO:0006915">
    <property type="term" value="P:apoptotic process"/>
    <property type="evidence" value="ECO:0007669"/>
    <property type="project" value="UniProtKB-KW"/>
</dbReference>
<evidence type="ECO:0000256" key="14">
    <source>
        <dbReference type="PROSITE-ProRule" id="PRU00176"/>
    </source>
</evidence>
<keyword evidence="3" id="KW-0678">Repressor</keyword>
<evidence type="ECO:0000256" key="1">
    <source>
        <dbReference type="ARBA" id="ARBA00004123"/>
    </source>
</evidence>
<dbReference type="GO" id="GO:0003677">
    <property type="term" value="F:DNA binding"/>
    <property type="evidence" value="ECO:0007669"/>
    <property type="project" value="UniProtKB-KW"/>
</dbReference>
<evidence type="ECO:0000256" key="10">
    <source>
        <dbReference type="ARBA" id="ARBA00023163"/>
    </source>
</evidence>
<evidence type="ECO:0000256" key="4">
    <source>
        <dbReference type="ARBA" id="ARBA00022664"/>
    </source>
</evidence>
<keyword evidence="12" id="KW-0539">Nucleus</keyword>
<dbReference type="AlphaFoldDB" id="V9KHU0"/>
<dbReference type="GO" id="GO:0003723">
    <property type="term" value="F:RNA binding"/>
    <property type="evidence" value="ECO:0007669"/>
    <property type="project" value="UniProtKB-UniRule"/>
</dbReference>
<keyword evidence="11" id="KW-0508">mRNA splicing</keyword>
<feature type="domain" description="RRM" evidence="15">
    <location>
        <begin position="215"/>
        <end position="293"/>
    </location>
</feature>
<evidence type="ECO:0000256" key="7">
    <source>
        <dbReference type="ARBA" id="ARBA00022884"/>
    </source>
</evidence>
<dbReference type="GO" id="GO:0006376">
    <property type="term" value="P:mRNA splice site recognition"/>
    <property type="evidence" value="ECO:0007669"/>
    <property type="project" value="TreeGrafter"/>
</dbReference>
<keyword evidence="10" id="KW-0804">Transcription</keyword>
<dbReference type="InterPro" id="IPR051974">
    <property type="entry name" value="PUF60_regulator"/>
</dbReference>
<dbReference type="NCBIfam" id="TIGR01645">
    <property type="entry name" value="half-pint"/>
    <property type="match status" value="1"/>
</dbReference>
<dbReference type="FunFam" id="3.30.70.330:FF:000133">
    <property type="entry name" value="poly(U)-binding-splicing factor PUF60 isoform X1"/>
    <property type="match status" value="1"/>
</dbReference>
<accession>V9KHU0</accession>
<dbReference type="PANTHER" id="PTHR47330">
    <property type="entry name" value="POLY(U)-BINDING-SPLICING FACTOR PUF60-B-RELATED"/>
    <property type="match status" value="1"/>
</dbReference>
<dbReference type="InterPro" id="IPR035979">
    <property type="entry name" value="RBD_domain_sf"/>
</dbReference>
<dbReference type="GO" id="GO:0000380">
    <property type="term" value="P:alternative mRNA splicing, via spliceosome"/>
    <property type="evidence" value="ECO:0007669"/>
    <property type="project" value="TreeGrafter"/>
</dbReference>
<dbReference type="GO" id="GO:0071011">
    <property type="term" value="C:precatalytic spliceosome"/>
    <property type="evidence" value="ECO:0007669"/>
    <property type="project" value="TreeGrafter"/>
</dbReference>
<evidence type="ECO:0000256" key="11">
    <source>
        <dbReference type="ARBA" id="ARBA00023187"/>
    </source>
</evidence>
<name>V9KHU0_CALMI</name>
<reference evidence="16" key="1">
    <citation type="journal article" date="2014" name="Nature">
        <title>Elephant shark genome provides unique insights into gnathostome evolution.</title>
        <authorList>
            <consortium name="International Elephant Shark Genome Sequencing Consortium"/>
            <person name="Venkatesh B."/>
            <person name="Lee A.P."/>
            <person name="Ravi V."/>
            <person name="Maurya A.K."/>
            <person name="Lian M.M."/>
            <person name="Swann J.B."/>
            <person name="Ohta Y."/>
            <person name="Flajnik M.F."/>
            <person name="Sutoh Y."/>
            <person name="Kasahara M."/>
            <person name="Hoon S."/>
            <person name="Gangu V."/>
            <person name="Roy S.W."/>
            <person name="Irimia M."/>
            <person name="Korzh V."/>
            <person name="Kondrychyn I."/>
            <person name="Lim Z.W."/>
            <person name="Tay B.H."/>
            <person name="Tohari S."/>
            <person name="Kong K.W."/>
            <person name="Ho S."/>
            <person name="Lorente-Galdos B."/>
            <person name="Quilez J."/>
            <person name="Marques-Bonet T."/>
            <person name="Raney B.J."/>
            <person name="Ingham P.W."/>
            <person name="Tay A."/>
            <person name="Hillier L.W."/>
            <person name="Minx P."/>
            <person name="Boehm T."/>
            <person name="Wilson R.K."/>
            <person name="Brenner S."/>
            <person name="Warren W.C."/>
        </authorList>
    </citation>
    <scope>NUCLEOTIDE SEQUENCE</scope>
    <source>
        <tissue evidence="16">Ovary</tissue>
    </source>
</reference>
<dbReference type="InterPro" id="IPR034212">
    <property type="entry name" value="PUF60_RRM3"/>
</dbReference>
<evidence type="ECO:0000259" key="15">
    <source>
        <dbReference type="PROSITE" id="PS50102"/>
    </source>
</evidence>
<dbReference type="InterPro" id="IPR012677">
    <property type="entry name" value="Nucleotide-bd_a/b_plait_sf"/>
</dbReference>
<sequence length="551" mass="59691">MASLAAFSQMLEPLGSPTTFQMMLGGDVMKLENGQSKLGLPPLNLEQQEALQKAKKYAMEQSIKSVLVKQTIAHQQQQLTNLQTLGSFRKWACWELFDCLDSKDQMAAQRQRALAIMCRVYVGSIYYELGEDTIRQAFAPFGPIKSIDMSWDSVTMKHKGFAFVEYEVPEAAQLALEQMNSVMLGGRNIKVGRPSGMGQAQPIIDQLAEEARAFNRIYVASVHPDLSDDDIKSVFEAFGKIKSCTLARDPTTGKHKGYGFIEYEKAQSSQDAVSSMNLFDLGGQFLRVGKAVTPPMPLMTPAAPGGLPPAAAVAAAAATAKITAQEAVAGAAVLGVSGLSAPGLVTPALTLAQPLGVLPQAVMAAQAPGVITGVTPSRPTVSLPVTIPQVGVVNPVLATPPAVTAAVEVKKEEEEKLLDTERLEMLSEQEHMSISGSNARHMVMQKLLRKQESTVMVLRNMVGPEDIDDDLEGEVTEECGKFGAVNRVIIYQEKQGEEEDAEVIVKIFVEFSMASEMHKAIQALNGRWFGGRKVIAEIYDQERFDNSDLSA</sequence>